<feature type="domain" description="Calcineurin-like phosphoesterase" evidence="1">
    <location>
        <begin position="6"/>
        <end position="98"/>
    </location>
</feature>
<reference evidence="2" key="2">
    <citation type="submission" date="2021-08" db="EMBL/GenBank/DDBJ databases">
        <authorList>
            <person name="Tani A."/>
            <person name="Ola A."/>
            <person name="Ogura Y."/>
            <person name="Katsura K."/>
            <person name="Hayashi T."/>
        </authorList>
    </citation>
    <scope>NUCLEOTIDE SEQUENCE</scope>
    <source>
        <strain evidence="2">LMG 23639</strain>
    </source>
</reference>
<dbReference type="InterPro" id="IPR004843">
    <property type="entry name" value="Calcineurin-like_PHP"/>
</dbReference>
<gene>
    <name evidence="2" type="ORF">AOPFMNJM_3343</name>
</gene>
<comment type="caution">
    <text evidence="2">The sequence shown here is derived from an EMBL/GenBank/DDBJ whole genome shotgun (WGS) entry which is preliminary data.</text>
</comment>
<dbReference type="Pfam" id="PF00149">
    <property type="entry name" value="Metallophos"/>
    <property type="match status" value="1"/>
</dbReference>
<dbReference type="Proteomes" id="UP001055102">
    <property type="component" value="Unassembled WGS sequence"/>
</dbReference>
<dbReference type="EMBL" id="BPQR01000058">
    <property type="protein sequence ID" value="GJE08011.1"/>
    <property type="molecule type" value="Genomic_DNA"/>
</dbReference>
<evidence type="ECO:0000313" key="3">
    <source>
        <dbReference type="Proteomes" id="UP001055102"/>
    </source>
</evidence>
<accession>A0ABQ4T0K7</accession>
<dbReference type="InterPro" id="IPR029052">
    <property type="entry name" value="Metallo-depent_PP-like"/>
</dbReference>
<dbReference type="RefSeq" id="WP_238277451.1">
    <property type="nucleotide sequence ID" value="NZ_BPQR01000058.1"/>
</dbReference>
<proteinExistence type="predicted"/>
<organism evidence="2 3">
    <name type="scientific">Methylobacterium jeotgali</name>
    <dbReference type="NCBI Taxonomy" id="381630"/>
    <lineage>
        <taxon>Bacteria</taxon>
        <taxon>Pseudomonadati</taxon>
        <taxon>Pseudomonadota</taxon>
        <taxon>Alphaproteobacteria</taxon>
        <taxon>Hyphomicrobiales</taxon>
        <taxon>Methylobacteriaceae</taxon>
        <taxon>Methylobacterium</taxon>
    </lineage>
</organism>
<evidence type="ECO:0000259" key="1">
    <source>
        <dbReference type="Pfam" id="PF00149"/>
    </source>
</evidence>
<protein>
    <recommendedName>
        <fullName evidence="1">Calcineurin-like phosphoesterase domain-containing protein</fullName>
    </recommendedName>
</protein>
<keyword evidence="3" id="KW-1185">Reference proteome</keyword>
<dbReference type="SUPFAM" id="SSF56300">
    <property type="entry name" value="Metallo-dependent phosphatases"/>
    <property type="match status" value="1"/>
</dbReference>
<evidence type="ECO:0000313" key="2">
    <source>
        <dbReference type="EMBL" id="GJE08011.1"/>
    </source>
</evidence>
<dbReference type="Gene3D" id="3.60.21.10">
    <property type="match status" value="1"/>
</dbReference>
<reference evidence="2" key="1">
    <citation type="journal article" date="2021" name="Front. Microbiol.">
        <title>Comprehensive Comparative Genomics and Phenotyping of Methylobacterium Species.</title>
        <authorList>
            <person name="Alessa O."/>
            <person name="Ogura Y."/>
            <person name="Fujitani Y."/>
            <person name="Takami H."/>
            <person name="Hayashi T."/>
            <person name="Sahin N."/>
            <person name="Tani A."/>
        </authorList>
    </citation>
    <scope>NUCLEOTIDE SEQUENCE</scope>
    <source>
        <strain evidence="2">LMG 23639</strain>
    </source>
</reference>
<sequence>MSTKPVILGDPHLGRRFTKGVPVERRGQREQLVREDFVRRLDPKGASTHICLGDLFDKPQVDYDTLLFAAQAYMAAAYANPRTIFYLLQGNHDDSRDLAEVTAWDVFGQLVRGVQNVRCVIEPVAVAGVGLLLPWHPTKSASDQLEVAANMAGAFNRMGISVGITTAYGHWDVDPRSPSHNLIPTKELAALGITKAYTGHVHLPSTFKRDGVEVEVVGSMQPYAQGEDGGQCAGSVQYRTFCINGLEDLLVDDPQALSNVCVRLQLQPGEQFEGEVPDCLSFDIQRVRPVEEEPAGEVSLDGFDTTAAARAALDEHDIIPEVRDQIDQRWRETFGAEG</sequence>
<name>A0ABQ4T0K7_9HYPH</name>